<name>A0ABR8PV41_9CLOT</name>
<keyword evidence="1" id="KW-0472">Membrane</keyword>
<keyword evidence="1" id="KW-0812">Transmembrane</keyword>
<keyword evidence="1" id="KW-1133">Transmembrane helix</keyword>
<feature type="transmembrane region" description="Helical" evidence="1">
    <location>
        <begin position="5"/>
        <end position="22"/>
    </location>
</feature>
<proteinExistence type="predicted"/>
<evidence type="ECO:0000313" key="3">
    <source>
        <dbReference type="Proteomes" id="UP000627781"/>
    </source>
</evidence>
<accession>A0ABR8PV41</accession>
<dbReference type="Proteomes" id="UP000627781">
    <property type="component" value="Unassembled WGS sequence"/>
</dbReference>
<keyword evidence="3" id="KW-1185">Reference proteome</keyword>
<evidence type="ECO:0000313" key="2">
    <source>
        <dbReference type="EMBL" id="MBD7912036.1"/>
    </source>
</evidence>
<feature type="transmembrane region" description="Helical" evidence="1">
    <location>
        <begin position="58"/>
        <end position="74"/>
    </location>
</feature>
<comment type="caution">
    <text evidence="2">The sequence shown here is derived from an EMBL/GenBank/DDBJ whole genome shotgun (WGS) entry which is preliminary data.</text>
</comment>
<dbReference type="RefSeq" id="WP_143318459.1">
    <property type="nucleotide sequence ID" value="NZ_JACSRA010000018.1"/>
</dbReference>
<evidence type="ECO:0000256" key="1">
    <source>
        <dbReference type="SAM" id="Phobius"/>
    </source>
</evidence>
<sequence>MLNIISLMCLFLLAMVFVILYIKDKKAYQFLGIIDAIIAIFFKTPFSIGISKTLENTLVGIMLILMIIIFYLLMSDNREKYE</sequence>
<dbReference type="EMBL" id="JACSRA010000018">
    <property type="protein sequence ID" value="MBD7912036.1"/>
    <property type="molecule type" value="Genomic_DNA"/>
</dbReference>
<gene>
    <name evidence="2" type="ORF">H9661_11770</name>
</gene>
<protein>
    <submittedName>
        <fullName evidence="2">Uncharacterized protein</fullName>
    </submittedName>
</protein>
<feature type="transmembrane region" description="Helical" evidence="1">
    <location>
        <begin position="28"/>
        <end position="46"/>
    </location>
</feature>
<organism evidence="2 3">
    <name type="scientific">Clostridium cibarium</name>
    <dbReference type="NCBI Taxonomy" id="2762247"/>
    <lineage>
        <taxon>Bacteria</taxon>
        <taxon>Bacillati</taxon>
        <taxon>Bacillota</taxon>
        <taxon>Clostridia</taxon>
        <taxon>Eubacteriales</taxon>
        <taxon>Clostridiaceae</taxon>
        <taxon>Clostridium</taxon>
    </lineage>
</organism>
<reference evidence="2 3" key="1">
    <citation type="submission" date="2020-08" db="EMBL/GenBank/DDBJ databases">
        <title>A Genomic Blueprint of the Chicken Gut Microbiome.</title>
        <authorList>
            <person name="Gilroy R."/>
            <person name="Ravi A."/>
            <person name="Getino M."/>
            <person name="Pursley I."/>
            <person name="Horton D.L."/>
            <person name="Alikhan N.-F."/>
            <person name="Baker D."/>
            <person name="Gharbi K."/>
            <person name="Hall N."/>
            <person name="Watson M."/>
            <person name="Adriaenssens E.M."/>
            <person name="Foster-Nyarko E."/>
            <person name="Jarju S."/>
            <person name="Secka A."/>
            <person name="Antonio M."/>
            <person name="Oren A."/>
            <person name="Chaudhuri R."/>
            <person name="La Ragione R.M."/>
            <person name="Hildebrand F."/>
            <person name="Pallen M.J."/>
        </authorList>
    </citation>
    <scope>NUCLEOTIDE SEQUENCE [LARGE SCALE GENOMIC DNA]</scope>
    <source>
        <strain evidence="2 3">Sa3CVN1</strain>
    </source>
</reference>